<name>A0A1H8FFG3_9PROT</name>
<dbReference type="Proteomes" id="UP000199459">
    <property type="component" value="Unassembled WGS sequence"/>
</dbReference>
<dbReference type="EMBL" id="FOCP01000013">
    <property type="protein sequence ID" value="SEN30356.1"/>
    <property type="molecule type" value="Genomic_DNA"/>
</dbReference>
<protein>
    <submittedName>
        <fullName evidence="1">Uncharacterized protein</fullName>
    </submittedName>
</protein>
<dbReference type="RefSeq" id="WP_090632285.1">
    <property type="nucleotide sequence ID" value="NZ_FOCP01000013.1"/>
</dbReference>
<proteinExistence type="predicted"/>
<accession>A0A1H8FFG3</accession>
<dbReference type="AlphaFoldDB" id="A0A1H8FFG3"/>
<gene>
    <name evidence="1" type="ORF">SAMN05216325_11311</name>
</gene>
<dbReference type="OrthoDB" id="9958483at2"/>
<reference evidence="1 2" key="1">
    <citation type="submission" date="2016-10" db="EMBL/GenBank/DDBJ databases">
        <authorList>
            <person name="de Groot N.N."/>
        </authorList>
    </citation>
    <scope>NUCLEOTIDE SEQUENCE [LARGE SCALE GENOMIC DNA]</scope>
    <source>
        <strain evidence="1 2">Nm22</strain>
    </source>
</reference>
<sequence>MNKINKEELDSWLKTIIMDNDSLMLTISEPHNKIRRSVASGENLEPIIDKIIKIANRYIYGKHKRFVSLKGIIVEEHPLFTPHYHIILLKPEKMDFDTFRHKLEQLSNKLCSEEFEFDLSDAFLSSKIKNILSKPCYDRFAKVSNGHDFLGEYLVKEHAKYYLLQDRKFCRKKDDLELFVNFKKFNNGYGTRKYSYH</sequence>
<evidence type="ECO:0000313" key="1">
    <source>
        <dbReference type="EMBL" id="SEN30356.1"/>
    </source>
</evidence>
<evidence type="ECO:0000313" key="2">
    <source>
        <dbReference type="Proteomes" id="UP000199459"/>
    </source>
</evidence>
<organism evidence="1 2">
    <name type="scientific">Nitrosomonas marina</name>
    <dbReference type="NCBI Taxonomy" id="917"/>
    <lineage>
        <taxon>Bacteria</taxon>
        <taxon>Pseudomonadati</taxon>
        <taxon>Pseudomonadota</taxon>
        <taxon>Betaproteobacteria</taxon>
        <taxon>Nitrosomonadales</taxon>
        <taxon>Nitrosomonadaceae</taxon>
        <taxon>Nitrosomonas</taxon>
    </lineage>
</organism>